<keyword evidence="6" id="KW-1185">Reference proteome</keyword>
<keyword evidence="2 3" id="KW-0378">Hydrolase</keyword>
<dbReference type="Pfam" id="PF01150">
    <property type="entry name" value="GDA1_CD39"/>
    <property type="match status" value="1"/>
</dbReference>
<feature type="transmembrane region" description="Helical" evidence="4">
    <location>
        <begin position="430"/>
        <end position="453"/>
    </location>
</feature>
<comment type="caution">
    <text evidence="5">The sequence shown here is derived from an EMBL/GenBank/DDBJ whole genome shotgun (WGS) entry which is preliminary data.</text>
</comment>
<keyword evidence="4" id="KW-0472">Membrane</keyword>
<evidence type="ECO:0000256" key="3">
    <source>
        <dbReference type="RuleBase" id="RU003833"/>
    </source>
</evidence>
<protein>
    <submittedName>
        <fullName evidence="5">Ectonucleoside triphosphate diphosphohydrolase 1</fullName>
    </submittedName>
</protein>
<dbReference type="PROSITE" id="PS01238">
    <property type="entry name" value="GDA1_CD39_NTPASE"/>
    <property type="match status" value="1"/>
</dbReference>
<gene>
    <name evidence="5" type="primary">ENTPD1</name>
    <name evidence="5" type="ORF">DERP_006963</name>
</gene>
<dbReference type="EMBL" id="NJHN03000012">
    <property type="protein sequence ID" value="KAH9426023.1"/>
    <property type="molecule type" value="Genomic_DNA"/>
</dbReference>
<evidence type="ECO:0000313" key="5">
    <source>
        <dbReference type="EMBL" id="KAH9426023.1"/>
    </source>
</evidence>
<dbReference type="Gene3D" id="3.30.420.150">
    <property type="entry name" value="Exopolyphosphatase. Domain 2"/>
    <property type="match status" value="1"/>
</dbReference>
<reference evidence="5 6" key="2">
    <citation type="journal article" date="2022" name="Mol. Biol. Evol.">
        <title>Comparative Genomics Reveals Insights into the Divergent Evolution of Astigmatic Mites and Household Pest Adaptations.</title>
        <authorList>
            <person name="Xiong Q."/>
            <person name="Wan A.T."/>
            <person name="Liu X."/>
            <person name="Fung C.S."/>
            <person name="Xiao X."/>
            <person name="Malainual N."/>
            <person name="Hou J."/>
            <person name="Wang L."/>
            <person name="Wang M."/>
            <person name="Yang K.Y."/>
            <person name="Cui Y."/>
            <person name="Leung E.L."/>
            <person name="Nong W."/>
            <person name="Shin S.K."/>
            <person name="Au S.W."/>
            <person name="Jeong K.Y."/>
            <person name="Chew F.T."/>
            <person name="Hui J.H."/>
            <person name="Leung T.F."/>
            <person name="Tungtrongchitr A."/>
            <person name="Zhong N."/>
            <person name="Liu Z."/>
            <person name="Tsui S.K."/>
        </authorList>
    </citation>
    <scope>NUCLEOTIDE SEQUENCE [LARGE SCALE GENOMIC DNA]</scope>
    <source>
        <strain evidence="5">Derp</strain>
    </source>
</reference>
<keyword evidence="4" id="KW-1133">Transmembrane helix</keyword>
<name>A0ABQ8JTS0_DERPT</name>
<organism evidence="5 6">
    <name type="scientific">Dermatophagoides pteronyssinus</name>
    <name type="common">European house dust mite</name>
    <dbReference type="NCBI Taxonomy" id="6956"/>
    <lineage>
        <taxon>Eukaryota</taxon>
        <taxon>Metazoa</taxon>
        <taxon>Ecdysozoa</taxon>
        <taxon>Arthropoda</taxon>
        <taxon>Chelicerata</taxon>
        <taxon>Arachnida</taxon>
        <taxon>Acari</taxon>
        <taxon>Acariformes</taxon>
        <taxon>Sarcoptiformes</taxon>
        <taxon>Astigmata</taxon>
        <taxon>Psoroptidia</taxon>
        <taxon>Analgoidea</taxon>
        <taxon>Pyroglyphidae</taxon>
        <taxon>Dermatophagoidinae</taxon>
        <taxon>Dermatophagoides</taxon>
    </lineage>
</organism>
<evidence type="ECO:0000256" key="1">
    <source>
        <dbReference type="ARBA" id="ARBA00009283"/>
    </source>
</evidence>
<dbReference type="PANTHER" id="PTHR11782">
    <property type="entry name" value="ADENOSINE/GUANOSINE DIPHOSPHATASE"/>
    <property type="match status" value="1"/>
</dbReference>
<evidence type="ECO:0000256" key="4">
    <source>
        <dbReference type="SAM" id="Phobius"/>
    </source>
</evidence>
<evidence type="ECO:0000313" key="6">
    <source>
        <dbReference type="Proteomes" id="UP000887458"/>
    </source>
</evidence>
<sequence length="471" mass="54738">YSIAIDSGSTHSRVILFRWKADKLNNTGLIEEINSCKINQGIASYVNNDDNKVVDDILKCIQNITVDLKIKNESLYVYLAATAGMRLLYLTDQNLATKILDKIRNEFQKSGMIIKRISIITGQEEGMFAWIAANYLSGTLFSNKSIGILDMGGASAQIARAVRSKDKQIDDDDENYKQIRLFGNEYIIHTFSNLCFGSEQALYRYIRLLISRHKDKNNKINVACFPRGYQTSSTKYPINNNVCTEMKSESANTTNNKHNEYDLIGTGQIEQCQKDIDWLLNRQKCEENFKICFKNITIESNDDYNNQQMNLFYAISTYYYETKVLGFEKLENISRQQYLNEYKRLCTKTFDELNNELRIDIKYTSNKCFKLPFIISTLTNIYKFNDKTWPLLKFAHDVNKTYLGWITGMMINESNEIASEQPIIYFISNVIYWAMIITFIMIFIISVIIVYNLKIHRKIGKQKRVVHNTFV</sequence>
<keyword evidence="4" id="KW-0812">Transmembrane</keyword>
<dbReference type="PANTHER" id="PTHR11782:SF83">
    <property type="entry name" value="GUANOSINE-DIPHOSPHATASE"/>
    <property type="match status" value="1"/>
</dbReference>
<dbReference type="Gene3D" id="3.30.420.40">
    <property type="match status" value="1"/>
</dbReference>
<dbReference type="Proteomes" id="UP000887458">
    <property type="component" value="Unassembled WGS sequence"/>
</dbReference>
<evidence type="ECO:0000256" key="2">
    <source>
        <dbReference type="ARBA" id="ARBA00022801"/>
    </source>
</evidence>
<accession>A0ABQ8JTS0</accession>
<dbReference type="InterPro" id="IPR000407">
    <property type="entry name" value="GDA1_CD39_NTPase"/>
</dbReference>
<proteinExistence type="inferred from homology"/>
<comment type="similarity">
    <text evidence="1 3">Belongs to the GDA1/CD39 NTPase family.</text>
</comment>
<feature type="non-terminal residue" evidence="5">
    <location>
        <position position="1"/>
    </location>
</feature>
<reference evidence="5 6" key="1">
    <citation type="journal article" date="2018" name="J. Allergy Clin. Immunol.">
        <title>High-quality assembly of Dermatophagoides pteronyssinus genome and transcriptome reveals a wide range of novel allergens.</title>
        <authorList>
            <person name="Liu X.Y."/>
            <person name="Yang K.Y."/>
            <person name="Wang M.Q."/>
            <person name="Kwok J.S."/>
            <person name="Zeng X."/>
            <person name="Yang Z."/>
            <person name="Xiao X.J."/>
            <person name="Lau C.P."/>
            <person name="Li Y."/>
            <person name="Huang Z.M."/>
            <person name="Ba J.G."/>
            <person name="Yim A.K."/>
            <person name="Ouyang C.Y."/>
            <person name="Ngai S.M."/>
            <person name="Chan T.F."/>
            <person name="Leung E.L."/>
            <person name="Liu L."/>
            <person name="Liu Z.G."/>
            <person name="Tsui S.K."/>
        </authorList>
    </citation>
    <scope>NUCLEOTIDE SEQUENCE [LARGE SCALE GENOMIC DNA]</scope>
    <source>
        <strain evidence="5">Derp</strain>
    </source>
</reference>